<dbReference type="AlphaFoldDB" id="A0AAD8NYW2"/>
<dbReference type="GO" id="GO:0006508">
    <property type="term" value="P:proteolysis"/>
    <property type="evidence" value="ECO:0007669"/>
    <property type="project" value="UniProtKB-KW"/>
</dbReference>
<evidence type="ECO:0000256" key="2">
    <source>
        <dbReference type="ARBA" id="ARBA00022723"/>
    </source>
</evidence>
<dbReference type="GO" id="GO:0046872">
    <property type="term" value="F:metal ion binding"/>
    <property type="evidence" value="ECO:0007669"/>
    <property type="project" value="UniProtKB-KW"/>
</dbReference>
<dbReference type="PANTHER" id="PTHR42648">
    <property type="entry name" value="TRANSPOSASE, PUTATIVE-RELATED"/>
    <property type="match status" value="1"/>
</dbReference>
<organism evidence="7 8">
    <name type="scientific">Tagetes erecta</name>
    <name type="common">African marigold</name>
    <dbReference type="NCBI Taxonomy" id="13708"/>
    <lineage>
        <taxon>Eukaryota</taxon>
        <taxon>Viridiplantae</taxon>
        <taxon>Streptophyta</taxon>
        <taxon>Embryophyta</taxon>
        <taxon>Tracheophyta</taxon>
        <taxon>Spermatophyta</taxon>
        <taxon>Magnoliopsida</taxon>
        <taxon>eudicotyledons</taxon>
        <taxon>Gunneridae</taxon>
        <taxon>Pentapetalae</taxon>
        <taxon>asterids</taxon>
        <taxon>campanulids</taxon>
        <taxon>Asterales</taxon>
        <taxon>Asteraceae</taxon>
        <taxon>Asteroideae</taxon>
        <taxon>Heliantheae alliance</taxon>
        <taxon>Tageteae</taxon>
        <taxon>Tagetes</taxon>
    </lineage>
</organism>
<proteinExistence type="predicted"/>
<dbReference type="GO" id="GO:0015074">
    <property type="term" value="P:DNA integration"/>
    <property type="evidence" value="ECO:0007669"/>
    <property type="project" value="InterPro"/>
</dbReference>
<evidence type="ECO:0000259" key="6">
    <source>
        <dbReference type="PROSITE" id="PS50994"/>
    </source>
</evidence>
<dbReference type="InterPro" id="IPR001584">
    <property type="entry name" value="Integrase_cat-core"/>
</dbReference>
<feature type="domain" description="Integrase catalytic" evidence="6">
    <location>
        <begin position="160"/>
        <end position="327"/>
    </location>
</feature>
<dbReference type="GO" id="GO:0004190">
    <property type="term" value="F:aspartic-type endopeptidase activity"/>
    <property type="evidence" value="ECO:0007669"/>
    <property type="project" value="UniProtKB-KW"/>
</dbReference>
<dbReference type="Gene3D" id="3.30.420.10">
    <property type="entry name" value="Ribonuclease H-like superfamily/Ribonuclease H"/>
    <property type="match status" value="1"/>
</dbReference>
<keyword evidence="1" id="KW-0645">Protease</keyword>
<dbReference type="GO" id="GO:0003676">
    <property type="term" value="F:nucleic acid binding"/>
    <property type="evidence" value="ECO:0007669"/>
    <property type="project" value="InterPro"/>
</dbReference>
<dbReference type="InterPro" id="IPR054722">
    <property type="entry name" value="PolX-like_BBD"/>
</dbReference>
<dbReference type="InterPro" id="IPR043502">
    <property type="entry name" value="DNA/RNA_pol_sf"/>
</dbReference>
<dbReference type="Pfam" id="PF13976">
    <property type="entry name" value="gag_pre-integrs"/>
    <property type="match status" value="1"/>
</dbReference>
<dbReference type="InterPro" id="IPR057670">
    <property type="entry name" value="SH3_retrovirus"/>
</dbReference>
<dbReference type="SUPFAM" id="SSF56672">
    <property type="entry name" value="DNA/RNA polymerases"/>
    <property type="match status" value="1"/>
</dbReference>
<dbReference type="Pfam" id="PF00665">
    <property type="entry name" value="rve"/>
    <property type="match status" value="1"/>
</dbReference>
<dbReference type="PROSITE" id="PS50994">
    <property type="entry name" value="INTEGRASE"/>
    <property type="match status" value="1"/>
</dbReference>
<keyword evidence="8" id="KW-1185">Reference proteome</keyword>
<dbReference type="PANTHER" id="PTHR42648:SF28">
    <property type="entry name" value="TRANSPOSON-ENCODED PROTEIN WITH RIBONUCLEASE H-LIKE AND RETROVIRUS ZINC FINGER-LIKE DOMAINS"/>
    <property type="match status" value="1"/>
</dbReference>
<keyword evidence="2" id="KW-0479">Metal-binding</keyword>
<protein>
    <recommendedName>
        <fullName evidence="6">Integrase catalytic domain-containing protein</fullName>
    </recommendedName>
</protein>
<comment type="caution">
    <text evidence="7">The sequence shown here is derived from an EMBL/GenBank/DDBJ whole genome shotgun (WGS) entry which is preliminary data.</text>
</comment>
<dbReference type="Proteomes" id="UP001229421">
    <property type="component" value="Unassembled WGS sequence"/>
</dbReference>
<dbReference type="InterPro" id="IPR025724">
    <property type="entry name" value="GAG-pre-integrase_dom"/>
</dbReference>
<dbReference type="InterPro" id="IPR013103">
    <property type="entry name" value="RVT_2"/>
</dbReference>
<dbReference type="InterPro" id="IPR012337">
    <property type="entry name" value="RNaseH-like_sf"/>
</dbReference>
<dbReference type="Pfam" id="PF07727">
    <property type="entry name" value="RVT_2"/>
    <property type="match status" value="1"/>
</dbReference>
<dbReference type="EMBL" id="JAUHHV010000004">
    <property type="protein sequence ID" value="KAK1427083.1"/>
    <property type="molecule type" value="Genomic_DNA"/>
</dbReference>
<dbReference type="InterPro" id="IPR036397">
    <property type="entry name" value="RNaseH_sf"/>
</dbReference>
<keyword evidence="3" id="KW-0064">Aspartyl protease</keyword>
<evidence type="ECO:0000256" key="4">
    <source>
        <dbReference type="ARBA" id="ARBA00022801"/>
    </source>
</evidence>
<feature type="compositionally biased region" description="Low complexity" evidence="5">
    <location>
        <begin position="441"/>
        <end position="457"/>
    </location>
</feature>
<reference evidence="7" key="1">
    <citation type="journal article" date="2023" name="bioRxiv">
        <title>Improved chromosome-level genome assembly for marigold (Tagetes erecta).</title>
        <authorList>
            <person name="Jiang F."/>
            <person name="Yuan L."/>
            <person name="Wang S."/>
            <person name="Wang H."/>
            <person name="Xu D."/>
            <person name="Wang A."/>
            <person name="Fan W."/>
        </authorList>
    </citation>
    <scope>NUCLEOTIDE SEQUENCE</scope>
    <source>
        <strain evidence="7">WSJ</strain>
        <tissue evidence="7">Leaf</tissue>
    </source>
</reference>
<dbReference type="SUPFAM" id="SSF53098">
    <property type="entry name" value="Ribonuclease H-like"/>
    <property type="match status" value="1"/>
</dbReference>
<keyword evidence="4" id="KW-0378">Hydrolase</keyword>
<evidence type="ECO:0000313" key="8">
    <source>
        <dbReference type="Proteomes" id="UP001229421"/>
    </source>
</evidence>
<evidence type="ECO:0000313" key="7">
    <source>
        <dbReference type="EMBL" id="KAK1427083.1"/>
    </source>
</evidence>
<evidence type="ECO:0000256" key="1">
    <source>
        <dbReference type="ARBA" id="ARBA00022670"/>
    </source>
</evidence>
<dbReference type="Pfam" id="PF22936">
    <property type="entry name" value="Pol_BBD"/>
    <property type="match status" value="1"/>
</dbReference>
<accession>A0AAD8NYW2</accession>
<dbReference type="Pfam" id="PF25597">
    <property type="entry name" value="SH3_retrovirus"/>
    <property type="match status" value="1"/>
</dbReference>
<evidence type="ECO:0000256" key="3">
    <source>
        <dbReference type="ARBA" id="ARBA00022750"/>
    </source>
</evidence>
<name>A0AAD8NYW2_TARER</name>
<sequence length="856" mass="97654">MGTVQLGDDRPCTVKGIGSITLKLNNGVEFKLENVRYIPELKRNLISLGSFESQGYVVNLRNGKARISKGSLVMLSGSRKGNNIYLLDGNALTGSVDVVHNTSINHAMLWHDRLGHISDQGLTELKKQLLIIDIDKSELEFCEHCVLGKSTRVKFGKGKHISKEVLEYVHADVWGPARTNSLGGARYFLSIIDDYSRRVWVFILKTKNEVFDRFKEWKHLVEVQTGKKVKGLRTDNGMEFCGSVFNKFCKTHGIRRHLTVPGTPQQNGLAERMNRTLLNKVRCMLSRSGMPKVFWAEAVTTAAYLINRSPSSAIDMKTPMELWTGVKPDLSDLRVFGSVVYSHIDQNKLEPRAQKCIMLGYPEGVKAYRLWRLGNGKPKIIVSRNVVFRESMFYKDTLCSLKLTTDSDVKKGISIEVEYDEIEEDIPELMTETSKGGSGIESSPQQSQTTKEQSQTTKTHDVPESSVAKAKGVRKKVKPAKFRDEGDLTAFVFTAAEMESMIEPLSYKEALESAEKGKWLQAMTEEMESLHQNKTWVLVDRPKDKRVVDSKWLYKVKSGLTEDDPPRFKARLVARGFTQIEGVDYNEVFSPVVKHSSIRIILSLVASRDYELEQLDVKTAFLHGNLDEVIYMKQPMGFEELGKENQVCLLKRSLYGLKQSPRCWYQRFDETMLTNYFKRSSYDSCVYLKEYKSGKFIYLLLYVDDMLICCEDKDEIEVTKELLMKAFDMKDLGAAKKILGMEIVRDRVNGKLILHQQAYINKILNNYSMQDCKPVKTPLAQHFKLSSRDSPQTEEERYQMRGVPYANLVGSFMYLMVCTRPDISYAVSLVSRYIADPGKLHWEAAKWLLSVYLLQN</sequence>
<dbReference type="InterPro" id="IPR039537">
    <property type="entry name" value="Retrotran_Ty1/copia-like"/>
</dbReference>
<feature type="region of interest" description="Disordered" evidence="5">
    <location>
        <begin position="431"/>
        <end position="473"/>
    </location>
</feature>
<gene>
    <name evidence="7" type="ORF">QVD17_15766</name>
</gene>
<evidence type="ECO:0000256" key="5">
    <source>
        <dbReference type="SAM" id="MobiDB-lite"/>
    </source>
</evidence>